<evidence type="ECO:0000313" key="2">
    <source>
        <dbReference type="EMBL" id="KAF9500749.1"/>
    </source>
</evidence>
<gene>
    <name evidence="2" type="ORF">BDN71DRAFT_1043326</name>
</gene>
<reference evidence="2" key="1">
    <citation type="submission" date="2020-11" db="EMBL/GenBank/DDBJ databases">
        <authorList>
            <consortium name="DOE Joint Genome Institute"/>
            <person name="Ahrendt S."/>
            <person name="Riley R."/>
            <person name="Andreopoulos W."/>
            <person name="Labutti K."/>
            <person name="Pangilinan J."/>
            <person name="Ruiz-Duenas F.J."/>
            <person name="Barrasa J.M."/>
            <person name="Sanchez-Garcia M."/>
            <person name="Camarero S."/>
            <person name="Miyauchi S."/>
            <person name="Serrano A."/>
            <person name="Linde D."/>
            <person name="Babiker R."/>
            <person name="Drula E."/>
            <person name="Ayuso-Fernandez I."/>
            <person name="Pacheco R."/>
            <person name="Padilla G."/>
            <person name="Ferreira P."/>
            <person name="Barriuso J."/>
            <person name="Kellner H."/>
            <person name="Castanera R."/>
            <person name="Alfaro M."/>
            <person name="Ramirez L."/>
            <person name="Pisabarro A.G."/>
            <person name="Kuo A."/>
            <person name="Tritt A."/>
            <person name="Lipzen A."/>
            <person name="He G."/>
            <person name="Yan M."/>
            <person name="Ng V."/>
            <person name="Cullen D."/>
            <person name="Martin F."/>
            <person name="Rosso M.-N."/>
            <person name="Henrissat B."/>
            <person name="Hibbett D."/>
            <person name="Martinez A.T."/>
            <person name="Grigoriev I.V."/>
        </authorList>
    </citation>
    <scope>NUCLEOTIDE SEQUENCE</scope>
    <source>
        <strain evidence="2">ATCC 90797</strain>
    </source>
</reference>
<proteinExistence type="predicted"/>
<dbReference type="Proteomes" id="UP000807025">
    <property type="component" value="Unassembled WGS sequence"/>
</dbReference>
<sequence>MQRLTLLNGAKPSCGVFLRLLRKCSKVAFEDEDDSVKEAVSEEFDRLEKEKENETEDPTSLSSFVRHRANPHPFQQLR</sequence>
<organism evidence="2 3">
    <name type="scientific">Pleurotus eryngii</name>
    <name type="common">Boletus of the steppes</name>
    <dbReference type="NCBI Taxonomy" id="5323"/>
    <lineage>
        <taxon>Eukaryota</taxon>
        <taxon>Fungi</taxon>
        <taxon>Dikarya</taxon>
        <taxon>Basidiomycota</taxon>
        <taxon>Agaricomycotina</taxon>
        <taxon>Agaricomycetes</taxon>
        <taxon>Agaricomycetidae</taxon>
        <taxon>Agaricales</taxon>
        <taxon>Pleurotineae</taxon>
        <taxon>Pleurotaceae</taxon>
        <taxon>Pleurotus</taxon>
    </lineage>
</organism>
<keyword evidence="3" id="KW-1185">Reference proteome</keyword>
<evidence type="ECO:0000313" key="3">
    <source>
        <dbReference type="Proteomes" id="UP000807025"/>
    </source>
</evidence>
<dbReference type="AlphaFoldDB" id="A0A9P6A6Z2"/>
<comment type="caution">
    <text evidence="2">The sequence shown here is derived from an EMBL/GenBank/DDBJ whole genome shotgun (WGS) entry which is preliminary data.</text>
</comment>
<protein>
    <submittedName>
        <fullName evidence="2">Uncharacterized protein</fullName>
    </submittedName>
</protein>
<feature type="compositionally biased region" description="Basic and acidic residues" evidence="1">
    <location>
        <begin position="36"/>
        <end position="52"/>
    </location>
</feature>
<accession>A0A9P6A6Z2</accession>
<feature type="region of interest" description="Disordered" evidence="1">
    <location>
        <begin position="32"/>
        <end position="78"/>
    </location>
</feature>
<name>A0A9P6A6Z2_PLEER</name>
<evidence type="ECO:0000256" key="1">
    <source>
        <dbReference type="SAM" id="MobiDB-lite"/>
    </source>
</evidence>
<dbReference type="EMBL" id="MU154526">
    <property type="protein sequence ID" value="KAF9500749.1"/>
    <property type="molecule type" value="Genomic_DNA"/>
</dbReference>